<gene>
    <name evidence="3" type="ORF">GACE_0495</name>
</gene>
<evidence type="ECO:0008006" key="5">
    <source>
        <dbReference type="Google" id="ProtNLM"/>
    </source>
</evidence>
<dbReference type="AlphaFoldDB" id="A0A0A7GBZ1"/>
<sequence>MKTISIRDDVYNKLADMKEGKESFSDVEEEHQHQKGISGL</sequence>
<evidence type="ECO:0000256" key="1">
    <source>
        <dbReference type="ARBA" id="ARBA00022649"/>
    </source>
</evidence>
<dbReference type="EMBL" id="CP009552">
    <property type="protein sequence ID" value="AIY89549.1"/>
    <property type="molecule type" value="Genomic_DNA"/>
</dbReference>
<dbReference type="Pfam" id="PF02697">
    <property type="entry name" value="VAPB_antitox"/>
    <property type="match status" value="1"/>
</dbReference>
<evidence type="ECO:0000256" key="2">
    <source>
        <dbReference type="SAM" id="MobiDB-lite"/>
    </source>
</evidence>
<dbReference type="GeneID" id="85731466"/>
<dbReference type="HOGENOM" id="CLU_3282702_0_0_2"/>
<keyword evidence="1" id="KW-1277">Toxin-antitoxin system</keyword>
<organism evidence="3 4">
    <name type="scientific">Geoglobus acetivorans</name>
    <dbReference type="NCBI Taxonomy" id="565033"/>
    <lineage>
        <taxon>Archaea</taxon>
        <taxon>Methanobacteriati</taxon>
        <taxon>Methanobacteriota</taxon>
        <taxon>Archaeoglobi</taxon>
        <taxon>Archaeoglobales</taxon>
        <taxon>Archaeoglobaceae</taxon>
        <taxon>Geoglobus</taxon>
    </lineage>
</organism>
<evidence type="ECO:0000313" key="3">
    <source>
        <dbReference type="EMBL" id="AIY89549.1"/>
    </source>
</evidence>
<dbReference type="STRING" id="565033.GACE_0495"/>
<name>A0A0A7GBZ1_GEOAI</name>
<dbReference type="Proteomes" id="UP000030624">
    <property type="component" value="Chromosome"/>
</dbReference>
<feature type="region of interest" description="Disordered" evidence="2">
    <location>
        <begin position="20"/>
        <end position="40"/>
    </location>
</feature>
<dbReference type="RefSeq" id="WP_318249269.1">
    <property type="nucleotide sequence ID" value="NZ_CP009552.1"/>
</dbReference>
<accession>A0A0A7GBZ1</accession>
<reference evidence="3 4" key="1">
    <citation type="journal article" date="2015" name="Appl. Environ. Microbiol.">
        <title>The Geoglobus acetivorans genome: Fe(III) reduction, acetate utilization, autotrophic growth, and degradation of aromatic compounds in a hyperthermophilic archaeon.</title>
        <authorList>
            <person name="Mardanov A.V."/>
            <person name="Slododkina G.B."/>
            <person name="Slobodkin A.I."/>
            <person name="Beletsky A.V."/>
            <person name="Gavrilov S.N."/>
            <person name="Kublanov I.V."/>
            <person name="Bonch-Osmolovskaya E.A."/>
            <person name="Skryabin K.G."/>
            <person name="Ravin N.V."/>
        </authorList>
    </citation>
    <scope>NUCLEOTIDE SEQUENCE [LARGE SCALE GENOMIC DNA]</scope>
    <source>
        <strain evidence="3 4">SBH6</strain>
    </source>
</reference>
<proteinExistence type="predicted"/>
<dbReference type="InterPro" id="IPR003847">
    <property type="entry name" value="Put_antitoxin"/>
</dbReference>
<dbReference type="KEGG" id="gac:GACE_0495"/>
<evidence type="ECO:0000313" key="4">
    <source>
        <dbReference type="Proteomes" id="UP000030624"/>
    </source>
</evidence>
<protein>
    <recommendedName>
        <fullName evidence="5">Antitoxin</fullName>
    </recommendedName>
</protein>